<reference evidence="3 4" key="1">
    <citation type="submission" date="2020-01" db="EMBL/GenBank/DDBJ databases">
        <authorList>
            <person name="Chen S."/>
        </authorList>
    </citation>
    <scope>NUCLEOTIDE SEQUENCE [LARGE SCALE GENOMIC DNA]</scope>
    <source>
        <strain evidence="3 4">GS-10</strain>
    </source>
</reference>
<name>A0A6L8LQD0_9RHOB</name>
<dbReference type="AlphaFoldDB" id="A0A6L8LQD0"/>
<gene>
    <name evidence="3" type="ORF">GR167_15780</name>
</gene>
<sequence>MKAFYTILGLFWAGQAAAHPGHLAEAAGHDHWVAGIAIGAAVAIGLWAALKGKGAAEAEPEEAEEAAEEELQEA</sequence>
<proteinExistence type="predicted"/>
<dbReference type="Proteomes" id="UP000479043">
    <property type="component" value="Unassembled WGS sequence"/>
</dbReference>
<evidence type="ECO:0000313" key="3">
    <source>
        <dbReference type="EMBL" id="MYM56780.1"/>
    </source>
</evidence>
<keyword evidence="1" id="KW-0812">Transmembrane</keyword>
<keyword evidence="1" id="KW-1133">Transmembrane helix</keyword>
<dbReference type="EMBL" id="WWEN01000007">
    <property type="protein sequence ID" value="MYM56780.1"/>
    <property type="molecule type" value="Genomic_DNA"/>
</dbReference>
<keyword evidence="1" id="KW-0472">Membrane</keyword>
<organism evidence="3 4">
    <name type="scientific">Thalassovita mangrovi</name>
    <dbReference type="NCBI Taxonomy" id="2692236"/>
    <lineage>
        <taxon>Bacteria</taxon>
        <taxon>Pseudomonadati</taxon>
        <taxon>Pseudomonadota</taxon>
        <taxon>Alphaproteobacteria</taxon>
        <taxon>Rhodobacterales</taxon>
        <taxon>Roseobacteraceae</taxon>
        <taxon>Thalassovita</taxon>
    </lineage>
</organism>
<feature type="transmembrane region" description="Helical" evidence="1">
    <location>
        <begin position="32"/>
        <end position="50"/>
    </location>
</feature>
<dbReference type="RefSeq" id="WP_160974685.1">
    <property type="nucleotide sequence ID" value="NZ_WWEN01000007.1"/>
</dbReference>
<keyword evidence="4" id="KW-1185">Reference proteome</keyword>
<keyword evidence="2" id="KW-0732">Signal</keyword>
<protein>
    <submittedName>
        <fullName evidence="3">Uncharacterized protein</fullName>
    </submittedName>
</protein>
<dbReference type="Pfam" id="PF20506">
    <property type="entry name" value="DUF6732"/>
    <property type="match status" value="1"/>
</dbReference>
<comment type="caution">
    <text evidence="3">The sequence shown here is derived from an EMBL/GenBank/DDBJ whole genome shotgun (WGS) entry which is preliminary data.</text>
</comment>
<accession>A0A6L8LQD0</accession>
<feature type="signal peptide" evidence="2">
    <location>
        <begin position="1"/>
        <end position="18"/>
    </location>
</feature>
<dbReference type="InterPro" id="IPR046619">
    <property type="entry name" value="DUF6732"/>
</dbReference>
<evidence type="ECO:0000256" key="1">
    <source>
        <dbReference type="SAM" id="Phobius"/>
    </source>
</evidence>
<feature type="chain" id="PRO_5027067901" evidence="2">
    <location>
        <begin position="19"/>
        <end position="74"/>
    </location>
</feature>
<evidence type="ECO:0000256" key="2">
    <source>
        <dbReference type="SAM" id="SignalP"/>
    </source>
</evidence>
<evidence type="ECO:0000313" key="4">
    <source>
        <dbReference type="Proteomes" id="UP000479043"/>
    </source>
</evidence>